<dbReference type="GO" id="GO:0004180">
    <property type="term" value="F:carboxypeptidase activity"/>
    <property type="evidence" value="ECO:0007669"/>
    <property type="project" value="UniProtKB-KW"/>
</dbReference>
<dbReference type="PANTHER" id="PTHR46825:SF7">
    <property type="entry name" value="D-ALANYL-D-ALANINE CARBOXYPEPTIDASE"/>
    <property type="match status" value="1"/>
</dbReference>
<dbReference type="Pfam" id="PF00144">
    <property type="entry name" value="Beta-lactamase"/>
    <property type="match status" value="1"/>
</dbReference>
<dbReference type="AlphaFoldDB" id="A0A438M4P2"/>
<dbReference type="Proteomes" id="UP000284824">
    <property type="component" value="Unassembled WGS sequence"/>
</dbReference>
<evidence type="ECO:0000259" key="2">
    <source>
        <dbReference type="Pfam" id="PF00144"/>
    </source>
</evidence>
<feature type="signal peptide" evidence="1">
    <location>
        <begin position="1"/>
        <end position="37"/>
    </location>
</feature>
<keyword evidence="1" id="KW-0732">Signal</keyword>
<sequence>MFDSEGVVSLNHATVVRTITAATAATLLLAATSPVTAASTRSAAIGDVQQAMDALAKTPGVVGAISGAYVDGKPAGQGSAGSRLLDGKGGRIPAGSRFRIGSQSKQMVATVLLQLVDEGKLGLDDKLGDLLPEVAADGLVERAGEITVRQLIQHTSGIPDWFRRGTSTAPAFDVFDFTTYYRPIDIVKMTRGWPRTGEPGEKFAYSNTNYTLIGMIIEKVTGHTLADALKRRVFRPLGMTRTYQLTKPPEGIKGPHGHGYYPDSTGTLRDVHRFNASYGNGAGGVVSTTHDVSAFQRAFTQGKLLPPSLQQVLTQPPAGGGGQQGSGLCGGRLKGNMPGGSAPGLTALTFASADGRLQFAMSVTLKTADTHSVIPAMIKAVEAVLCPATQR</sequence>
<keyword evidence="3" id="KW-0378">Hydrolase</keyword>
<keyword evidence="3" id="KW-0121">Carboxypeptidase</keyword>
<dbReference type="PANTHER" id="PTHR46825">
    <property type="entry name" value="D-ALANYL-D-ALANINE-CARBOXYPEPTIDASE/ENDOPEPTIDASE AMPH"/>
    <property type="match status" value="1"/>
</dbReference>
<feature type="domain" description="Beta-lactamase-related" evidence="2">
    <location>
        <begin position="49"/>
        <end position="320"/>
    </location>
</feature>
<keyword evidence="3" id="KW-0645">Protease</keyword>
<protein>
    <submittedName>
        <fullName evidence="3">D-alanyl-D-alanine carboxypeptidase</fullName>
    </submittedName>
</protein>
<dbReference type="SUPFAM" id="SSF56601">
    <property type="entry name" value="beta-lactamase/transpeptidase-like"/>
    <property type="match status" value="1"/>
</dbReference>
<organism evidence="3 4">
    <name type="scientific">Nonomuraea polychroma</name>
    <dbReference type="NCBI Taxonomy" id="46176"/>
    <lineage>
        <taxon>Bacteria</taxon>
        <taxon>Bacillati</taxon>
        <taxon>Actinomycetota</taxon>
        <taxon>Actinomycetes</taxon>
        <taxon>Streptosporangiales</taxon>
        <taxon>Streptosporangiaceae</taxon>
        <taxon>Nonomuraea</taxon>
    </lineage>
</organism>
<dbReference type="OrthoDB" id="3499702at2"/>
<dbReference type="Gene3D" id="3.40.710.10">
    <property type="entry name" value="DD-peptidase/beta-lactamase superfamily"/>
    <property type="match status" value="1"/>
</dbReference>
<dbReference type="EMBL" id="SAUN01000001">
    <property type="protein sequence ID" value="RVX40785.1"/>
    <property type="molecule type" value="Genomic_DNA"/>
</dbReference>
<keyword evidence="4" id="KW-1185">Reference proteome</keyword>
<dbReference type="InterPro" id="IPR012338">
    <property type="entry name" value="Beta-lactam/transpept-like"/>
</dbReference>
<name>A0A438M4P2_9ACTN</name>
<reference evidence="3 4" key="1">
    <citation type="submission" date="2019-01" db="EMBL/GenBank/DDBJ databases">
        <title>Sequencing the genomes of 1000 actinobacteria strains.</title>
        <authorList>
            <person name="Klenk H.-P."/>
        </authorList>
    </citation>
    <scope>NUCLEOTIDE SEQUENCE [LARGE SCALE GENOMIC DNA]</scope>
    <source>
        <strain evidence="3 4">DSM 43925</strain>
    </source>
</reference>
<evidence type="ECO:0000313" key="3">
    <source>
        <dbReference type="EMBL" id="RVX40785.1"/>
    </source>
</evidence>
<dbReference type="InterPro" id="IPR001466">
    <property type="entry name" value="Beta-lactam-related"/>
</dbReference>
<feature type="chain" id="PRO_5019318733" evidence="1">
    <location>
        <begin position="38"/>
        <end position="391"/>
    </location>
</feature>
<accession>A0A438M4P2</accession>
<comment type="caution">
    <text evidence="3">The sequence shown here is derived from an EMBL/GenBank/DDBJ whole genome shotgun (WGS) entry which is preliminary data.</text>
</comment>
<gene>
    <name evidence="3" type="ORF">EDD27_3211</name>
</gene>
<dbReference type="InterPro" id="IPR050491">
    <property type="entry name" value="AmpC-like"/>
</dbReference>
<proteinExistence type="predicted"/>
<evidence type="ECO:0000256" key="1">
    <source>
        <dbReference type="SAM" id="SignalP"/>
    </source>
</evidence>
<evidence type="ECO:0000313" key="4">
    <source>
        <dbReference type="Proteomes" id="UP000284824"/>
    </source>
</evidence>